<name>A0A367KMU7_RHIST</name>
<dbReference type="EMBL" id="PJQM01001000">
    <property type="protein sequence ID" value="RCI03488.1"/>
    <property type="molecule type" value="Genomic_DNA"/>
</dbReference>
<accession>A0A367KMU7</accession>
<comment type="caution">
    <text evidence="1">The sequence shown here is derived from an EMBL/GenBank/DDBJ whole genome shotgun (WGS) entry which is preliminary data.</text>
</comment>
<evidence type="ECO:0000313" key="1">
    <source>
        <dbReference type="EMBL" id="RCI03488.1"/>
    </source>
</evidence>
<protein>
    <submittedName>
        <fullName evidence="1">Uncharacterized protein</fullName>
    </submittedName>
</protein>
<gene>
    <name evidence="1" type="ORF">CU098_009922</name>
</gene>
<sequence>MTILYHFDNKWAAESMVRMTDLFLYDDKLKLNDSSDDNLLHEVWHFIYREFKYKETEEPLNERAGGAVAVEAVDVIRLTSLVSVDNGTKQEYCPDQCILGLVDVCNVVLKQSPTYGLEHAEGRGCEKWFTFLDQSIQDGLLNESVYTVAHPCLGRIPMMTINLGLLIRYSSFNLKHTIQEYKKHIQSPSNLAANASNVFTSTEISKESMVLTSTNAAENDPGL</sequence>
<dbReference type="Proteomes" id="UP000253551">
    <property type="component" value="Unassembled WGS sequence"/>
</dbReference>
<proteinExistence type="predicted"/>
<reference evidence="1 2" key="1">
    <citation type="journal article" date="2018" name="G3 (Bethesda)">
        <title>Phylogenetic and Phylogenomic Definition of Rhizopus Species.</title>
        <authorList>
            <person name="Gryganskyi A.P."/>
            <person name="Golan J."/>
            <person name="Dolatabadi S."/>
            <person name="Mondo S."/>
            <person name="Robb S."/>
            <person name="Idnurm A."/>
            <person name="Muszewska A."/>
            <person name="Steczkiewicz K."/>
            <person name="Masonjones S."/>
            <person name="Liao H.L."/>
            <person name="Gajdeczka M.T."/>
            <person name="Anike F."/>
            <person name="Vuek A."/>
            <person name="Anishchenko I.M."/>
            <person name="Voigt K."/>
            <person name="de Hoog G.S."/>
            <person name="Smith M.E."/>
            <person name="Heitman J."/>
            <person name="Vilgalys R."/>
            <person name="Stajich J.E."/>
        </authorList>
    </citation>
    <scope>NUCLEOTIDE SEQUENCE [LARGE SCALE GENOMIC DNA]</scope>
    <source>
        <strain evidence="1 2">LSU 92-RS-03</strain>
    </source>
</reference>
<evidence type="ECO:0000313" key="2">
    <source>
        <dbReference type="Proteomes" id="UP000253551"/>
    </source>
</evidence>
<keyword evidence="2" id="KW-1185">Reference proteome</keyword>
<dbReference type="AlphaFoldDB" id="A0A367KMU7"/>
<organism evidence="1 2">
    <name type="scientific">Rhizopus stolonifer</name>
    <name type="common">Rhizopus nigricans</name>
    <dbReference type="NCBI Taxonomy" id="4846"/>
    <lineage>
        <taxon>Eukaryota</taxon>
        <taxon>Fungi</taxon>
        <taxon>Fungi incertae sedis</taxon>
        <taxon>Mucoromycota</taxon>
        <taxon>Mucoromycotina</taxon>
        <taxon>Mucoromycetes</taxon>
        <taxon>Mucorales</taxon>
        <taxon>Mucorineae</taxon>
        <taxon>Rhizopodaceae</taxon>
        <taxon>Rhizopus</taxon>
    </lineage>
</organism>